<accession>A0A3D9SVY7</accession>
<feature type="transmembrane region" description="Helical" evidence="6">
    <location>
        <begin position="151"/>
        <end position="172"/>
    </location>
</feature>
<evidence type="ECO:0000259" key="7">
    <source>
        <dbReference type="Pfam" id="PF07291"/>
    </source>
</evidence>
<keyword evidence="9" id="KW-1185">Reference proteome</keyword>
<comment type="caution">
    <text evidence="8">The sequence shown here is derived from an EMBL/GenBank/DDBJ whole genome shotgun (WGS) entry which is preliminary data.</text>
</comment>
<dbReference type="Proteomes" id="UP000256661">
    <property type="component" value="Unassembled WGS sequence"/>
</dbReference>
<evidence type="ECO:0000313" key="9">
    <source>
        <dbReference type="Proteomes" id="UP000256661"/>
    </source>
</evidence>
<feature type="transmembrane region" description="Helical" evidence="6">
    <location>
        <begin position="56"/>
        <end position="74"/>
    </location>
</feature>
<dbReference type="EMBL" id="QTTT01000001">
    <property type="protein sequence ID" value="REE99757.1"/>
    <property type="molecule type" value="Genomic_DNA"/>
</dbReference>
<evidence type="ECO:0000256" key="5">
    <source>
        <dbReference type="SAM" id="MobiDB-lite"/>
    </source>
</evidence>
<dbReference type="InterPro" id="IPR009908">
    <property type="entry name" value="Methylamine_util_MauE"/>
</dbReference>
<evidence type="ECO:0000256" key="1">
    <source>
        <dbReference type="ARBA" id="ARBA00004141"/>
    </source>
</evidence>
<name>A0A3D9SVY7_9ACTN</name>
<protein>
    <submittedName>
        <fullName evidence="8">Putative membrane protein YphA (DoxX/SURF4 family)</fullName>
    </submittedName>
</protein>
<dbReference type="Pfam" id="PF07291">
    <property type="entry name" value="MauE"/>
    <property type="match status" value="1"/>
</dbReference>
<evidence type="ECO:0000313" key="8">
    <source>
        <dbReference type="EMBL" id="REE99757.1"/>
    </source>
</evidence>
<organism evidence="8 9">
    <name type="scientific">Thermomonospora umbrina</name>
    <dbReference type="NCBI Taxonomy" id="111806"/>
    <lineage>
        <taxon>Bacteria</taxon>
        <taxon>Bacillati</taxon>
        <taxon>Actinomycetota</taxon>
        <taxon>Actinomycetes</taxon>
        <taxon>Streptosporangiales</taxon>
        <taxon>Thermomonosporaceae</taxon>
        <taxon>Thermomonospora</taxon>
    </lineage>
</organism>
<evidence type="ECO:0000256" key="4">
    <source>
        <dbReference type="ARBA" id="ARBA00023136"/>
    </source>
</evidence>
<evidence type="ECO:0000256" key="2">
    <source>
        <dbReference type="ARBA" id="ARBA00022692"/>
    </source>
</evidence>
<feature type="transmembrane region" description="Helical" evidence="6">
    <location>
        <begin position="86"/>
        <end position="104"/>
    </location>
</feature>
<comment type="subcellular location">
    <subcellularLocation>
        <location evidence="1">Membrane</location>
        <topology evidence="1">Multi-pass membrane protein</topology>
    </subcellularLocation>
</comment>
<evidence type="ECO:0000256" key="3">
    <source>
        <dbReference type="ARBA" id="ARBA00022989"/>
    </source>
</evidence>
<evidence type="ECO:0000256" key="6">
    <source>
        <dbReference type="SAM" id="Phobius"/>
    </source>
</evidence>
<dbReference type="AlphaFoldDB" id="A0A3D9SVY7"/>
<dbReference type="UniPathway" id="UPA00895"/>
<sequence>MVTDKAEGGLTGMEPLEPSGDAPAAARSTPSWPVAALVLALPVLLSWTAWAEIGPQPVGIAGGLATVLVLAWAARSARADQLTTTAARVGLAVVLGWAGLAKAAEPPALQELAVEAYRLLPDGMITPVGIGLPILEIVLAALLLAGFATRFTAALSGLLMVVFIIGIASAWARGLKIDCGCFGGGGEIADPPYLGEILRDLGFLALAAWITVWPPGRYALDRKVGLYED</sequence>
<keyword evidence="3 6" id="KW-1133">Transmembrane helix</keyword>
<feature type="transmembrane region" description="Helical" evidence="6">
    <location>
        <begin position="124"/>
        <end position="144"/>
    </location>
</feature>
<gene>
    <name evidence="8" type="ORF">DFJ69_5273</name>
</gene>
<feature type="domain" description="Methylamine utilisation protein MauE" evidence="7">
    <location>
        <begin position="83"/>
        <end position="211"/>
    </location>
</feature>
<proteinExistence type="predicted"/>
<dbReference type="GO" id="GO:0016020">
    <property type="term" value="C:membrane"/>
    <property type="evidence" value="ECO:0007669"/>
    <property type="project" value="UniProtKB-SubCell"/>
</dbReference>
<feature type="region of interest" description="Disordered" evidence="5">
    <location>
        <begin position="1"/>
        <end position="27"/>
    </location>
</feature>
<reference evidence="8 9" key="1">
    <citation type="submission" date="2018-08" db="EMBL/GenBank/DDBJ databases">
        <title>Sequencing the genomes of 1000 actinobacteria strains.</title>
        <authorList>
            <person name="Klenk H.-P."/>
        </authorList>
    </citation>
    <scope>NUCLEOTIDE SEQUENCE [LARGE SCALE GENOMIC DNA]</scope>
    <source>
        <strain evidence="8 9">DSM 43927</strain>
    </source>
</reference>
<keyword evidence="2 6" id="KW-0812">Transmembrane</keyword>
<dbReference type="RefSeq" id="WP_211328754.1">
    <property type="nucleotide sequence ID" value="NZ_QTTT01000001.1"/>
</dbReference>
<keyword evidence="4 6" id="KW-0472">Membrane</keyword>
<feature type="transmembrane region" description="Helical" evidence="6">
    <location>
        <begin position="32"/>
        <end position="50"/>
    </location>
</feature>
<dbReference type="GO" id="GO:0030416">
    <property type="term" value="P:methylamine metabolic process"/>
    <property type="evidence" value="ECO:0007669"/>
    <property type="project" value="InterPro"/>
</dbReference>